<dbReference type="PANTHER" id="PTHR47961">
    <property type="entry name" value="DNA POLYMERASE THETA, PUTATIVE (AFU_ORTHOLOGUE AFUA_1G05260)-RELATED"/>
    <property type="match status" value="1"/>
</dbReference>
<sequence>MPYEDFSDFEDDVQFFAPEAVHLPPPSSSSAQDSISIDPIGSPTPIRGVPRRLPLPSHHKSAIPLAGGQSARVTPVSQVTTPSVRPLLPSIADAIASAQAPETAQAEDQVPLMTSGNYGGEINDRVGMEEEFDIGDGKGNGLVEDDEPVATIDVIKKREEIRKTVIPNTSGIALVGRQRLNEKHRDFFKFAAFNPVQSVVFDDVYHGDENIVVSAPTGSGKTTIFELAILHNQLQAGVSEPKLAIYIAPMKALCSEKQREWHDRMEAIDLKCCEVTGDTNGENQKAAYFALKKAHVIVTTPEKIEALSRKPTMLKLLHERAGLVMIDEVHILRENRGATLEVFVARMRAEMRVRFVALSATVPNIDDIARWLGPANPPYELSTGFGEEFRPVPLTRETYGIDGGGNEWAVASRLDKELYPILLKHCNGQAVLVFCPTRKACQATAEHIFSLYEESKANNLMLPWHQSESNPVALNDTKIAELTTCGIAVHHAGLDNDDRQRIESAFRDGQLHMIVSTSTLAVGVNLPAHTVIIKGTMSWQGPINGFKEYSDIDIQVGQLI</sequence>
<evidence type="ECO:0000313" key="8">
    <source>
        <dbReference type="EMBL" id="WWD17037.1"/>
    </source>
</evidence>
<dbReference type="Pfam" id="PF00270">
    <property type="entry name" value="DEAD"/>
    <property type="match status" value="1"/>
</dbReference>
<dbReference type="InterPro" id="IPR011545">
    <property type="entry name" value="DEAD/DEAH_box_helicase_dom"/>
</dbReference>
<dbReference type="InterPro" id="IPR014001">
    <property type="entry name" value="Helicase_ATP-bd"/>
</dbReference>
<organism evidence="8 9">
    <name type="scientific">Kwoniella shandongensis</name>
    <dbReference type="NCBI Taxonomy" id="1734106"/>
    <lineage>
        <taxon>Eukaryota</taxon>
        <taxon>Fungi</taxon>
        <taxon>Dikarya</taxon>
        <taxon>Basidiomycota</taxon>
        <taxon>Agaricomycotina</taxon>
        <taxon>Tremellomycetes</taxon>
        <taxon>Tremellales</taxon>
        <taxon>Cryptococcaceae</taxon>
        <taxon>Kwoniella</taxon>
    </lineage>
</organism>
<protein>
    <recommendedName>
        <fullName evidence="10">Helicase ATP-binding domain-containing protein</fullName>
    </recommendedName>
</protein>
<evidence type="ECO:0000256" key="2">
    <source>
        <dbReference type="ARBA" id="ARBA00022801"/>
    </source>
</evidence>
<dbReference type="GO" id="GO:0016787">
    <property type="term" value="F:hydrolase activity"/>
    <property type="evidence" value="ECO:0007669"/>
    <property type="project" value="UniProtKB-KW"/>
</dbReference>
<dbReference type="SMART" id="SM00487">
    <property type="entry name" value="DEXDc"/>
    <property type="match status" value="1"/>
</dbReference>
<keyword evidence="2" id="KW-0378">Hydrolase</keyword>
<feature type="compositionally biased region" description="Low complexity" evidence="5">
    <location>
        <begin position="28"/>
        <end position="40"/>
    </location>
</feature>
<dbReference type="InterPro" id="IPR027417">
    <property type="entry name" value="P-loop_NTPase"/>
</dbReference>
<dbReference type="KEGG" id="ksn:43587234"/>
<dbReference type="PANTHER" id="PTHR47961:SF4">
    <property type="entry name" value="ACTIVATING SIGNAL COINTEGRATOR 1 COMPLEX SUBUNIT 3"/>
    <property type="match status" value="1"/>
</dbReference>
<dbReference type="CDD" id="cd18795">
    <property type="entry name" value="SF2_C_Ski2"/>
    <property type="match status" value="1"/>
</dbReference>
<dbReference type="SMART" id="SM00490">
    <property type="entry name" value="HELICc"/>
    <property type="match status" value="1"/>
</dbReference>
<keyword evidence="9" id="KW-1185">Reference proteome</keyword>
<dbReference type="GO" id="GO:0003678">
    <property type="term" value="F:DNA helicase activity"/>
    <property type="evidence" value="ECO:0007669"/>
    <property type="project" value="TreeGrafter"/>
</dbReference>
<keyword evidence="1" id="KW-0547">Nucleotide-binding</keyword>
<dbReference type="PROSITE" id="PS51194">
    <property type="entry name" value="HELICASE_CTER"/>
    <property type="match status" value="1"/>
</dbReference>
<dbReference type="InterPro" id="IPR050474">
    <property type="entry name" value="Hel308_SKI2-like"/>
</dbReference>
<name>A0AAJ8MVM5_9TREE</name>
<feature type="region of interest" description="Disordered" evidence="5">
    <location>
        <begin position="20"/>
        <end position="41"/>
    </location>
</feature>
<feature type="domain" description="Helicase ATP-binding" evidence="6">
    <location>
        <begin position="202"/>
        <end position="380"/>
    </location>
</feature>
<evidence type="ECO:0000259" key="7">
    <source>
        <dbReference type="PROSITE" id="PS51194"/>
    </source>
</evidence>
<evidence type="ECO:0000313" key="9">
    <source>
        <dbReference type="Proteomes" id="UP000322225"/>
    </source>
</evidence>
<dbReference type="GeneID" id="43587234"/>
<proteinExistence type="predicted"/>
<accession>A0AAJ8MVM5</accession>
<evidence type="ECO:0000256" key="5">
    <source>
        <dbReference type="SAM" id="MobiDB-lite"/>
    </source>
</evidence>
<dbReference type="GO" id="GO:0000712">
    <property type="term" value="P:resolution of meiotic recombination intermediates"/>
    <property type="evidence" value="ECO:0007669"/>
    <property type="project" value="TreeGrafter"/>
</dbReference>
<reference evidence="8" key="2">
    <citation type="submission" date="2024-01" db="EMBL/GenBank/DDBJ databases">
        <title>Comparative genomics of Cryptococcus and Kwoniella reveals pathogenesis evolution and contrasting modes of karyotype evolution via chromosome fusion or intercentromeric recombination.</title>
        <authorList>
            <person name="Coelho M.A."/>
            <person name="David-Palma M."/>
            <person name="Shea T."/>
            <person name="Bowers K."/>
            <person name="McGinley-Smith S."/>
            <person name="Mohammad A.W."/>
            <person name="Gnirke A."/>
            <person name="Yurkov A.M."/>
            <person name="Nowrousian M."/>
            <person name="Sun S."/>
            <person name="Cuomo C.A."/>
            <person name="Heitman J."/>
        </authorList>
    </citation>
    <scope>NUCLEOTIDE SEQUENCE</scope>
    <source>
        <strain evidence="8">CBS 12478</strain>
    </source>
</reference>
<dbReference type="GO" id="GO:0005634">
    <property type="term" value="C:nucleus"/>
    <property type="evidence" value="ECO:0007669"/>
    <property type="project" value="TreeGrafter"/>
</dbReference>
<evidence type="ECO:0008006" key="10">
    <source>
        <dbReference type="Google" id="ProtNLM"/>
    </source>
</evidence>
<dbReference type="Gene3D" id="3.40.50.300">
    <property type="entry name" value="P-loop containing nucleotide triphosphate hydrolases"/>
    <property type="match status" value="2"/>
</dbReference>
<feature type="domain" description="Helicase C-terminal" evidence="7">
    <location>
        <begin position="417"/>
        <end position="560"/>
    </location>
</feature>
<dbReference type="AlphaFoldDB" id="A0AAJ8MVM5"/>
<dbReference type="InterPro" id="IPR001650">
    <property type="entry name" value="Helicase_C-like"/>
</dbReference>
<dbReference type="SUPFAM" id="SSF52540">
    <property type="entry name" value="P-loop containing nucleoside triphosphate hydrolases"/>
    <property type="match status" value="1"/>
</dbReference>
<keyword evidence="3" id="KW-0347">Helicase</keyword>
<dbReference type="RefSeq" id="XP_065823053.1">
    <property type="nucleotide sequence ID" value="XM_065966981.1"/>
</dbReference>
<dbReference type="Pfam" id="PF00271">
    <property type="entry name" value="Helicase_C"/>
    <property type="match status" value="1"/>
</dbReference>
<gene>
    <name evidence="8" type="ORF">CI109_101474</name>
</gene>
<evidence type="ECO:0000259" key="6">
    <source>
        <dbReference type="PROSITE" id="PS51192"/>
    </source>
</evidence>
<dbReference type="Proteomes" id="UP000322225">
    <property type="component" value="Chromosome 3"/>
</dbReference>
<keyword evidence="4" id="KW-0067">ATP-binding</keyword>
<dbReference type="GO" id="GO:0003676">
    <property type="term" value="F:nucleic acid binding"/>
    <property type="evidence" value="ECO:0007669"/>
    <property type="project" value="InterPro"/>
</dbReference>
<evidence type="ECO:0000256" key="4">
    <source>
        <dbReference type="ARBA" id="ARBA00022840"/>
    </source>
</evidence>
<dbReference type="EMBL" id="CP144053">
    <property type="protein sequence ID" value="WWD17037.1"/>
    <property type="molecule type" value="Genomic_DNA"/>
</dbReference>
<reference evidence="8" key="1">
    <citation type="submission" date="2017-08" db="EMBL/GenBank/DDBJ databases">
        <authorList>
            <person name="Cuomo C."/>
            <person name="Billmyre B."/>
            <person name="Heitman J."/>
        </authorList>
    </citation>
    <scope>NUCLEOTIDE SEQUENCE</scope>
    <source>
        <strain evidence="8">CBS 12478</strain>
    </source>
</reference>
<dbReference type="PROSITE" id="PS51192">
    <property type="entry name" value="HELICASE_ATP_BIND_1"/>
    <property type="match status" value="1"/>
</dbReference>
<evidence type="ECO:0000256" key="1">
    <source>
        <dbReference type="ARBA" id="ARBA00022741"/>
    </source>
</evidence>
<evidence type="ECO:0000256" key="3">
    <source>
        <dbReference type="ARBA" id="ARBA00022806"/>
    </source>
</evidence>
<dbReference type="GO" id="GO:0005524">
    <property type="term" value="F:ATP binding"/>
    <property type="evidence" value="ECO:0007669"/>
    <property type="project" value="UniProtKB-KW"/>
</dbReference>